<dbReference type="PIRSF" id="PIRSF001123">
    <property type="entry name" value="PepA_GA"/>
    <property type="match status" value="1"/>
</dbReference>
<evidence type="ECO:0000256" key="5">
    <source>
        <dbReference type="PIRNR" id="PIRNR001123"/>
    </source>
</evidence>
<dbReference type="SUPFAM" id="SSF53187">
    <property type="entry name" value="Zn-dependent exopeptidases"/>
    <property type="match status" value="1"/>
</dbReference>
<dbReference type="Gene3D" id="3.30.70.360">
    <property type="match status" value="1"/>
</dbReference>
<feature type="domain" description="Peptidase M20 dimerisation" evidence="6">
    <location>
        <begin position="171"/>
        <end position="261"/>
    </location>
</feature>
<proteinExistence type="inferred from homology"/>
<dbReference type="NCBIfam" id="TIGR01883">
    <property type="entry name" value="PepT-like"/>
    <property type="match status" value="1"/>
</dbReference>
<accession>A0ABR5SDN1</accession>
<dbReference type="Proteomes" id="UP000060487">
    <property type="component" value="Unassembled WGS sequence"/>
</dbReference>
<keyword evidence="7" id="KW-0645">Protease</keyword>
<evidence type="ECO:0000256" key="2">
    <source>
        <dbReference type="ARBA" id="ARBA00022723"/>
    </source>
</evidence>
<evidence type="ECO:0000256" key="3">
    <source>
        <dbReference type="ARBA" id="ARBA00022801"/>
    </source>
</evidence>
<keyword evidence="2" id="KW-0479">Metal-binding</keyword>
<dbReference type="GO" id="GO:0045148">
    <property type="term" value="F:tripeptide aminopeptidase activity"/>
    <property type="evidence" value="ECO:0007669"/>
    <property type="project" value="UniProtKB-EC"/>
</dbReference>
<dbReference type="Pfam" id="PF01546">
    <property type="entry name" value="Peptidase_M20"/>
    <property type="match status" value="1"/>
</dbReference>
<organism evidence="7 8">
    <name type="scientific">Candidatus Magnetominusculus xianensis</name>
    <dbReference type="NCBI Taxonomy" id="1748249"/>
    <lineage>
        <taxon>Bacteria</taxon>
        <taxon>Pseudomonadati</taxon>
        <taxon>Nitrospirota</taxon>
        <taxon>Nitrospiria</taxon>
        <taxon>Nitrospirales</taxon>
        <taxon>Nitrospiraceae</taxon>
        <taxon>Candidatus Magnetominusculus</taxon>
    </lineage>
</organism>
<keyword evidence="4" id="KW-0862">Zinc</keyword>
<dbReference type="EC" id="3.4.11.4" evidence="7"/>
<keyword evidence="3 7" id="KW-0378">Hydrolase</keyword>
<dbReference type="InterPro" id="IPR008007">
    <property type="entry name" value="Peptidase_M42"/>
</dbReference>
<dbReference type="InterPro" id="IPR010162">
    <property type="entry name" value="PepT-like"/>
</dbReference>
<dbReference type="SUPFAM" id="SSF55031">
    <property type="entry name" value="Bacterial exopeptidase dimerisation domain"/>
    <property type="match status" value="1"/>
</dbReference>
<evidence type="ECO:0000256" key="4">
    <source>
        <dbReference type="ARBA" id="ARBA00022833"/>
    </source>
</evidence>
<comment type="similarity">
    <text evidence="5">Belongs to the peptidase M42 family.</text>
</comment>
<gene>
    <name evidence="7" type="ORF">ASN18_2242</name>
</gene>
<comment type="caution">
    <text evidence="7">The sequence shown here is derived from an EMBL/GenBank/DDBJ whole genome shotgun (WGS) entry which is preliminary data.</text>
</comment>
<dbReference type="InterPro" id="IPR002933">
    <property type="entry name" value="Peptidase_M20"/>
</dbReference>
<reference evidence="7 8" key="1">
    <citation type="submission" date="2015-11" db="EMBL/GenBank/DDBJ databases">
        <authorList>
            <person name="Lin W."/>
        </authorList>
    </citation>
    <scope>NUCLEOTIDE SEQUENCE [LARGE SCALE GENOMIC DNA]</scope>
    <source>
        <strain evidence="7 8">HCH-1</strain>
    </source>
</reference>
<dbReference type="InterPro" id="IPR011650">
    <property type="entry name" value="Peptidase_M20_dimer"/>
</dbReference>
<evidence type="ECO:0000256" key="1">
    <source>
        <dbReference type="ARBA" id="ARBA00001947"/>
    </source>
</evidence>
<keyword evidence="7" id="KW-0031">Aminopeptidase</keyword>
<protein>
    <submittedName>
        <fullName evidence="7">Peptidase M20</fullName>
        <ecNumber evidence="7">3.4.11.4</ecNumber>
    </submittedName>
</protein>
<evidence type="ECO:0000259" key="6">
    <source>
        <dbReference type="Pfam" id="PF07687"/>
    </source>
</evidence>
<dbReference type="PANTHER" id="PTHR42994">
    <property type="entry name" value="PEPTIDASE T"/>
    <property type="match status" value="1"/>
</dbReference>
<dbReference type="Pfam" id="PF07687">
    <property type="entry name" value="M20_dimer"/>
    <property type="match status" value="1"/>
</dbReference>
<comment type="cofactor">
    <cofactor evidence="1">
        <name>Zn(2+)</name>
        <dbReference type="ChEBI" id="CHEBI:29105"/>
    </cofactor>
</comment>
<evidence type="ECO:0000313" key="7">
    <source>
        <dbReference type="EMBL" id="KWT83426.1"/>
    </source>
</evidence>
<evidence type="ECO:0000313" key="8">
    <source>
        <dbReference type="Proteomes" id="UP000060487"/>
    </source>
</evidence>
<dbReference type="InterPro" id="IPR036264">
    <property type="entry name" value="Bact_exopeptidase_dim_dom"/>
</dbReference>
<keyword evidence="8" id="KW-1185">Reference proteome</keyword>
<dbReference type="PANTHER" id="PTHR42994:SF2">
    <property type="entry name" value="PEPTIDASE"/>
    <property type="match status" value="1"/>
</dbReference>
<sequence length="368" mass="39455">MDTFIGLVHINSPSFFEQEIAVWLTERLIDLGLSVENQKYDKSINLIGRKAGTVRGAPTIILSSHMDTVEPTRGLIPMREGGIIRTDGSTILGADDKSGIAEILETLHVLKEQDLPHGGIEVVFTSAEERGLIGAGALDFDSLQGRIALVLDCSGSIGRVVLAAPTHDIYTMRITGRAAHAGIEPERGTSAIKAAAKIIAAVPDGRIDQNTTANIGIIQGGTATNIVPKEVTITGEIRSHDAGALEKTKKTIFDTARRLSKKNQVKIEIEENRQYNGFHISESDEFVGLIKTVCEDLSITPEFIVYGGGSDANIFNSHGIKSLVISSGMQMPHTTEEYIKEEDLSTAVLMLLGTLKALAAGVTSLPFA</sequence>
<dbReference type="Gene3D" id="3.40.630.10">
    <property type="entry name" value="Zn peptidases"/>
    <property type="match status" value="1"/>
</dbReference>
<name>A0ABR5SDN1_9BACT</name>
<dbReference type="EMBL" id="LNQR01000078">
    <property type="protein sequence ID" value="KWT83426.1"/>
    <property type="molecule type" value="Genomic_DNA"/>
</dbReference>